<accession>A0ACC1QAM8</accession>
<organism evidence="1 2">
    <name type="scientific">Lecanicillium saksenae</name>
    <dbReference type="NCBI Taxonomy" id="468837"/>
    <lineage>
        <taxon>Eukaryota</taxon>
        <taxon>Fungi</taxon>
        <taxon>Dikarya</taxon>
        <taxon>Ascomycota</taxon>
        <taxon>Pezizomycotina</taxon>
        <taxon>Sordariomycetes</taxon>
        <taxon>Hypocreomycetidae</taxon>
        <taxon>Hypocreales</taxon>
        <taxon>Cordycipitaceae</taxon>
        <taxon>Lecanicillium</taxon>
    </lineage>
</organism>
<reference evidence="1" key="1">
    <citation type="submission" date="2022-07" db="EMBL/GenBank/DDBJ databases">
        <title>Genome Sequence of Lecanicillium saksenae.</title>
        <authorList>
            <person name="Buettner E."/>
        </authorList>
    </citation>
    <scope>NUCLEOTIDE SEQUENCE</scope>
    <source>
        <strain evidence="1">VT-O1</strain>
    </source>
</reference>
<protein>
    <submittedName>
        <fullName evidence="1">Uncharacterized protein</fullName>
    </submittedName>
</protein>
<gene>
    <name evidence="1" type="ORF">NLG97_g11402</name>
</gene>
<evidence type="ECO:0000313" key="2">
    <source>
        <dbReference type="Proteomes" id="UP001148737"/>
    </source>
</evidence>
<sequence>MSQQDSAHADEHHPAEAAEEKRSSVGSSEGEPTADNDESFEDAVDAVDTVSPSQKSLKKQIPIRIANHRPSPGDCPPPPTSTMST</sequence>
<dbReference type="Proteomes" id="UP001148737">
    <property type="component" value="Unassembled WGS sequence"/>
</dbReference>
<comment type="caution">
    <text evidence="1">The sequence shown here is derived from an EMBL/GenBank/DDBJ whole genome shotgun (WGS) entry which is preliminary data.</text>
</comment>
<keyword evidence="2" id="KW-1185">Reference proteome</keyword>
<dbReference type="EMBL" id="JANAKD010003713">
    <property type="protein sequence ID" value="KAJ3471970.1"/>
    <property type="molecule type" value="Genomic_DNA"/>
</dbReference>
<name>A0ACC1QAM8_9HYPO</name>
<proteinExistence type="predicted"/>
<evidence type="ECO:0000313" key="1">
    <source>
        <dbReference type="EMBL" id="KAJ3471970.1"/>
    </source>
</evidence>